<accession>A0A977KXQ6</accession>
<proteinExistence type="predicted"/>
<dbReference type="Proteomes" id="UP001065613">
    <property type="component" value="Chromosome"/>
</dbReference>
<evidence type="ECO:0000313" key="2">
    <source>
        <dbReference type="EMBL" id="UXE61792.1"/>
    </source>
</evidence>
<feature type="signal peptide" evidence="1">
    <location>
        <begin position="1"/>
        <end position="28"/>
    </location>
</feature>
<dbReference type="AlphaFoldDB" id="A0A977KXQ6"/>
<dbReference type="EMBL" id="CP073041">
    <property type="protein sequence ID" value="UXE61792.1"/>
    <property type="molecule type" value="Genomic_DNA"/>
</dbReference>
<feature type="chain" id="PRO_5038030803" evidence="1">
    <location>
        <begin position="29"/>
        <end position="246"/>
    </location>
</feature>
<sequence length="246" mass="25938">MKIKSFAMTGMLTVICFAPFVLSQKAVAEIANVGTSKTFSCSDSESTIRDVKQVLGITIGSASFYIGYQQVSSANKNPILIHFDSGVKQWCRTDYETTGDDGTGYGLVWDGSSNLYGVFSATGTQTGNNFSRFATNGWVNSYGAGNGPKVGILAKIDPLDGDITNATFIIAKKNNGTTNSLVITGLSLPSGGIKMTADSWFSPLRYDKSKMTCTGTSPFKYNATLSADLSTASVASVTATPSGSCY</sequence>
<evidence type="ECO:0000256" key="1">
    <source>
        <dbReference type="SAM" id="SignalP"/>
    </source>
</evidence>
<name>A0A977KXQ6_9CYAN</name>
<organism evidence="2">
    <name type="scientific">Woronichinia naegeliana WA131</name>
    <dbReference type="NCBI Taxonomy" id="2824559"/>
    <lineage>
        <taxon>Bacteria</taxon>
        <taxon>Bacillati</taxon>
        <taxon>Cyanobacteriota</taxon>
        <taxon>Cyanophyceae</taxon>
        <taxon>Synechococcales</taxon>
        <taxon>Coelosphaeriaceae</taxon>
        <taxon>Woronichinia</taxon>
    </lineage>
</organism>
<protein>
    <submittedName>
        <fullName evidence="2">Uncharacterized protein</fullName>
    </submittedName>
</protein>
<reference evidence="2" key="1">
    <citation type="submission" date="2021-04" db="EMBL/GenBank/DDBJ databases">
        <title>Genome sequence of Woronichinia naegeliana from Washington state freshwater lake bloom.</title>
        <authorList>
            <person name="Dreher T.W."/>
        </authorList>
    </citation>
    <scope>NUCLEOTIDE SEQUENCE</scope>
    <source>
        <strain evidence="2">WA131</strain>
    </source>
</reference>
<gene>
    <name evidence="2" type="ORF">KA717_02305</name>
</gene>
<dbReference type="KEGG" id="wna:KA717_02305"/>
<keyword evidence="1" id="KW-0732">Signal</keyword>